<gene>
    <name evidence="9" type="ORF">SAMN05421594_2695</name>
</gene>
<feature type="domain" description="YetF C-terminal" evidence="8">
    <location>
        <begin position="104"/>
        <end position="172"/>
    </location>
</feature>
<feature type="transmembrane region" description="Helical" evidence="7">
    <location>
        <begin position="81"/>
        <end position="98"/>
    </location>
</feature>
<comment type="subcellular location">
    <subcellularLocation>
        <location evidence="1">Cell membrane</location>
        <topology evidence="1">Multi-pass membrane protein</topology>
    </subcellularLocation>
</comment>
<protein>
    <recommendedName>
        <fullName evidence="8">YetF C-terminal domain-containing protein</fullName>
    </recommendedName>
</protein>
<feature type="transmembrane region" description="Helical" evidence="7">
    <location>
        <begin position="59"/>
        <end position="75"/>
    </location>
</feature>
<dbReference type="Pfam" id="PF04239">
    <property type="entry name" value="DUF421"/>
    <property type="match status" value="1"/>
</dbReference>
<comment type="similarity">
    <text evidence="2">Belongs to the UPF0702 family.</text>
</comment>
<dbReference type="PANTHER" id="PTHR34582:SF6">
    <property type="entry name" value="UPF0702 TRANSMEMBRANE PROTEIN YCAP"/>
    <property type="match status" value="1"/>
</dbReference>
<dbReference type="Proteomes" id="UP000198769">
    <property type="component" value="Unassembled WGS sequence"/>
</dbReference>
<accession>A0A1I4YVL4</accession>
<organism evidence="9 10">
    <name type="scientific">Chryseobacterium oleae</name>
    <dbReference type="NCBI Taxonomy" id="491207"/>
    <lineage>
        <taxon>Bacteria</taxon>
        <taxon>Pseudomonadati</taxon>
        <taxon>Bacteroidota</taxon>
        <taxon>Flavobacteriia</taxon>
        <taxon>Flavobacteriales</taxon>
        <taxon>Weeksellaceae</taxon>
        <taxon>Chryseobacterium group</taxon>
        <taxon>Chryseobacterium</taxon>
    </lineage>
</organism>
<evidence type="ECO:0000256" key="4">
    <source>
        <dbReference type="ARBA" id="ARBA00022692"/>
    </source>
</evidence>
<keyword evidence="6 7" id="KW-0472">Membrane</keyword>
<dbReference type="InterPro" id="IPR007353">
    <property type="entry name" value="DUF421"/>
</dbReference>
<reference evidence="10" key="1">
    <citation type="submission" date="2016-10" db="EMBL/GenBank/DDBJ databases">
        <authorList>
            <person name="Varghese N."/>
            <person name="Submissions S."/>
        </authorList>
    </citation>
    <scope>NUCLEOTIDE SEQUENCE [LARGE SCALE GENOMIC DNA]</scope>
    <source>
        <strain evidence="10">DSM 25575</strain>
    </source>
</reference>
<dbReference type="PANTHER" id="PTHR34582">
    <property type="entry name" value="UPF0702 TRANSMEMBRANE PROTEIN YCAP"/>
    <property type="match status" value="1"/>
</dbReference>
<evidence type="ECO:0000313" key="10">
    <source>
        <dbReference type="Proteomes" id="UP000198769"/>
    </source>
</evidence>
<evidence type="ECO:0000256" key="1">
    <source>
        <dbReference type="ARBA" id="ARBA00004651"/>
    </source>
</evidence>
<evidence type="ECO:0000259" key="8">
    <source>
        <dbReference type="Pfam" id="PF04239"/>
    </source>
</evidence>
<evidence type="ECO:0000256" key="6">
    <source>
        <dbReference type="ARBA" id="ARBA00023136"/>
    </source>
</evidence>
<evidence type="ECO:0000313" key="9">
    <source>
        <dbReference type="EMBL" id="SFN41670.1"/>
    </source>
</evidence>
<dbReference type="Gene3D" id="3.30.240.20">
    <property type="entry name" value="bsu07140 like domains"/>
    <property type="match status" value="1"/>
</dbReference>
<dbReference type="InterPro" id="IPR023090">
    <property type="entry name" value="UPF0702_alpha/beta_dom_sf"/>
</dbReference>
<evidence type="ECO:0000256" key="5">
    <source>
        <dbReference type="ARBA" id="ARBA00022989"/>
    </source>
</evidence>
<keyword evidence="10" id="KW-1185">Reference proteome</keyword>
<proteinExistence type="inferred from homology"/>
<keyword evidence="5 7" id="KW-1133">Transmembrane helix</keyword>
<keyword evidence="4 7" id="KW-0812">Transmembrane</keyword>
<dbReference type="EMBL" id="FOVD01000003">
    <property type="protein sequence ID" value="SFN41670.1"/>
    <property type="molecule type" value="Genomic_DNA"/>
</dbReference>
<evidence type="ECO:0000256" key="3">
    <source>
        <dbReference type="ARBA" id="ARBA00022475"/>
    </source>
</evidence>
<name>A0A1I4YVL4_CHROL</name>
<dbReference type="GO" id="GO:0005886">
    <property type="term" value="C:plasma membrane"/>
    <property type="evidence" value="ECO:0007669"/>
    <property type="project" value="UniProtKB-SubCell"/>
</dbReference>
<dbReference type="AlphaFoldDB" id="A0A1I4YVL4"/>
<keyword evidence="3" id="KW-1003">Cell membrane</keyword>
<evidence type="ECO:0000256" key="2">
    <source>
        <dbReference type="ARBA" id="ARBA00006448"/>
    </source>
</evidence>
<feature type="transmembrane region" description="Helical" evidence="7">
    <location>
        <begin position="28"/>
        <end position="47"/>
    </location>
</feature>
<evidence type="ECO:0000256" key="7">
    <source>
        <dbReference type="SAM" id="Phobius"/>
    </source>
</evidence>
<sequence>MIFIFDLKPQLMDFLAELWGSGKSLNTVQMTCRGITVFILALILIRISGRRSFGIGSPLDNIIVMLLGAILSRAVVGASPFIPVMTTCTMIVLLHRFFSWYKGKSSRFIHWIEGDKIMLFKDGRFITENMERAQLHREDVMQELRKRAMTDDLNNIKTIYIERSGEISIVIKE</sequence>